<accession>A0A5B8KVJ4</accession>
<dbReference type="InterPro" id="IPR000515">
    <property type="entry name" value="MetI-like"/>
</dbReference>
<evidence type="ECO:0000256" key="2">
    <source>
        <dbReference type="ARBA" id="ARBA00022448"/>
    </source>
</evidence>
<dbReference type="GO" id="GO:0005886">
    <property type="term" value="C:plasma membrane"/>
    <property type="evidence" value="ECO:0007669"/>
    <property type="project" value="UniProtKB-SubCell"/>
</dbReference>
<evidence type="ECO:0000256" key="7">
    <source>
        <dbReference type="RuleBase" id="RU363032"/>
    </source>
</evidence>
<feature type="transmembrane region" description="Helical" evidence="7">
    <location>
        <begin position="9"/>
        <end position="27"/>
    </location>
</feature>
<dbReference type="PANTHER" id="PTHR43163:SF6">
    <property type="entry name" value="DIPEPTIDE TRANSPORT SYSTEM PERMEASE PROTEIN DPPB-RELATED"/>
    <property type="match status" value="1"/>
</dbReference>
<dbReference type="AlphaFoldDB" id="A0A5B8KVJ4"/>
<reference evidence="9" key="1">
    <citation type="submission" date="2020-04" db="EMBL/GenBank/DDBJ databases">
        <title>Nitratireductor sp. nov. isolated from mangrove soil.</title>
        <authorList>
            <person name="Ye Y."/>
        </authorList>
    </citation>
    <scope>NUCLEOTIDE SEQUENCE</scope>
    <source>
        <strain evidence="9">SY7</strain>
    </source>
</reference>
<dbReference type="EMBL" id="CP042301">
    <property type="protein sequence ID" value="QDY99597.1"/>
    <property type="molecule type" value="Genomic_DNA"/>
</dbReference>
<dbReference type="SUPFAM" id="SSF161098">
    <property type="entry name" value="MetI-like"/>
    <property type="match status" value="1"/>
</dbReference>
<keyword evidence="10" id="KW-1185">Reference proteome</keyword>
<dbReference type="GO" id="GO:0055085">
    <property type="term" value="P:transmembrane transport"/>
    <property type="evidence" value="ECO:0007669"/>
    <property type="project" value="InterPro"/>
</dbReference>
<gene>
    <name evidence="9" type="ORF">FQ775_03980</name>
</gene>
<evidence type="ECO:0000256" key="5">
    <source>
        <dbReference type="ARBA" id="ARBA00022989"/>
    </source>
</evidence>
<evidence type="ECO:0000313" key="9">
    <source>
        <dbReference type="EMBL" id="QDY99597.1"/>
    </source>
</evidence>
<evidence type="ECO:0000256" key="1">
    <source>
        <dbReference type="ARBA" id="ARBA00004651"/>
    </source>
</evidence>
<dbReference type="Pfam" id="PF19300">
    <property type="entry name" value="BPD_transp_1_N"/>
    <property type="match status" value="1"/>
</dbReference>
<comment type="subcellular location">
    <subcellularLocation>
        <location evidence="1 7">Cell membrane</location>
        <topology evidence="1 7">Multi-pass membrane protein</topology>
    </subcellularLocation>
</comment>
<dbReference type="RefSeq" id="WP_146298253.1">
    <property type="nucleotide sequence ID" value="NZ_CP042301.2"/>
</dbReference>
<dbReference type="CDD" id="cd06261">
    <property type="entry name" value="TM_PBP2"/>
    <property type="match status" value="1"/>
</dbReference>
<keyword evidence="4 7" id="KW-0812">Transmembrane</keyword>
<feature type="transmembrane region" description="Helical" evidence="7">
    <location>
        <begin position="228"/>
        <end position="253"/>
    </location>
</feature>
<dbReference type="PANTHER" id="PTHR43163">
    <property type="entry name" value="DIPEPTIDE TRANSPORT SYSTEM PERMEASE PROTEIN DPPB-RELATED"/>
    <property type="match status" value="1"/>
</dbReference>
<dbReference type="Proteomes" id="UP000321389">
    <property type="component" value="Chromosome"/>
</dbReference>
<dbReference type="Pfam" id="PF00528">
    <property type="entry name" value="BPD_transp_1"/>
    <property type="match status" value="1"/>
</dbReference>
<proteinExistence type="inferred from homology"/>
<evidence type="ECO:0000256" key="6">
    <source>
        <dbReference type="ARBA" id="ARBA00023136"/>
    </source>
</evidence>
<keyword evidence="6 7" id="KW-0472">Membrane</keyword>
<comment type="similarity">
    <text evidence="7">Belongs to the binding-protein-dependent transport system permease family.</text>
</comment>
<dbReference type="OrthoDB" id="9807402at2"/>
<organism evidence="9 10">
    <name type="scientific">Nitratireductor mangrovi</name>
    <dbReference type="NCBI Taxonomy" id="2599600"/>
    <lineage>
        <taxon>Bacteria</taxon>
        <taxon>Pseudomonadati</taxon>
        <taxon>Pseudomonadota</taxon>
        <taxon>Alphaproteobacteria</taxon>
        <taxon>Hyphomicrobiales</taxon>
        <taxon>Phyllobacteriaceae</taxon>
        <taxon>Nitratireductor</taxon>
    </lineage>
</organism>
<sequence>MIRFVLRRLISAFIVLFIVASVTFFVLNLTGDPVTAVLQGTGASQEEIAALKSKLGYDRPIIVRYGDFLWAMAHGDFGESIRFGQPSIDMVMERLPYTLMLGGAAIAIIVALGLPLGILAAVFKDSWFDRCVSAATGLAQSVPHFVVGPLLILFFAVMLKWLPVSGGATTSSIVLPASTLALYPMALVTRVLRASMLDTIEQDYVLTAQAKGLSHPAIVARHMVRNALLPALTVISLQVIAMIGGTIVVESIFGWPGLGSFARDTLLASDFPLAQTIIVFVAGAVVTINLVTDIVYALVDPRIRLQ</sequence>
<feature type="domain" description="ABC transmembrane type-1" evidence="8">
    <location>
        <begin position="95"/>
        <end position="292"/>
    </location>
</feature>
<evidence type="ECO:0000256" key="4">
    <source>
        <dbReference type="ARBA" id="ARBA00022692"/>
    </source>
</evidence>
<keyword evidence="2 7" id="KW-0813">Transport</keyword>
<name>A0A5B8KVJ4_9HYPH</name>
<feature type="transmembrane region" description="Helical" evidence="7">
    <location>
        <begin position="273"/>
        <end position="299"/>
    </location>
</feature>
<feature type="transmembrane region" description="Helical" evidence="7">
    <location>
        <begin position="173"/>
        <end position="192"/>
    </location>
</feature>
<keyword evidence="5 7" id="KW-1133">Transmembrane helix</keyword>
<feature type="transmembrane region" description="Helical" evidence="7">
    <location>
        <begin position="142"/>
        <end position="161"/>
    </location>
</feature>
<dbReference type="PROSITE" id="PS50928">
    <property type="entry name" value="ABC_TM1"/>
    <property type="match status" value="1"/>
</dbReference>
<evidence type="ECO:0000259" key="8">
    <source>
        <dbReference type="PROSITE" id="PS50928"/>
    </source>
</evidence>
<keyword evidence="3" id="KW-1003">Cell membrane</keyword>
<dbReference type="Gene3D" id="1.10.3720.10">
    <property type="entry name" value="MetI-like"/>
    <property type="match status" value="1"/>
</dbReference>
<protein>
    <submittedName>
        <fullName evidence="9">ABC transporter permease</fullName>
    </submittedName>
</protein>
<dbReference type="KEGG" id="niy:FQ775_03980"/>
<dbReference type="InterPro" id="IPR035906">
    <property type="entry name" value="MetI-like_sf"/>
</dbReference>
<evidence type="ECO:0000256" key="3">
    <source>
        <dbReference type="ARBA" id="ARBA00022475"/>
    </source>
</evidence>
<evidence type="ECO:0000313" key="10">
    <source>
        <dbReference type="Proteomes" id="UP000321389"/>
    </source>
</evidence>
<dbReference type="InterPro" id="IPR045621">
    <property type="entry name" value="BPD_transp_1_N"/>
</dbReference>
<feature type="transmembrane region" description="Helical" evidence="7">
    <location>
        <begin position="99"/>
        <end position="122"/>
    </location>
</feature>